<evidence type="ECO:0000313" key="2">
    <source>
        <dbReference type="Proteomes" id="UP000677082"/>
    </source>
</evidence>
<evidence type="ECO:0000313" key="1">
    <source>
        <dbReference type="EMBL" id="GIM88739.1"/>
    </source>
</evidence>
<dbReference type="AlphaFoldDB" id="A0A919T6P4"/>
<protein>
    <submittedName>
        <fullName evidence="1">Uncharacterized protein</fullName>
    </submittedName>
</protein>
<proteinExistence type="predicted"/>
<dbReference type="Proteomes" id="UP000677082">
    <property type="component" value="Unassembled WGS sequence"/>
</dbReference>
<organism evidence="1 2">
    <name type="scientific">Paractinoplanes toevensis</name>
    <dbReference type="NCBI Taxonomy" id="571911"/>
    <lineage>
        <taxon>Bacteria</taxon>
        <taxon>Bacillati</taxon>
        <taxon>Actinomycetota</taxon>
        <taxon>Actinomycetes</taxon>
        <taxon>Micromonosporales</taxon>
        <taxon>Micromonosporaceae</taxon>
        <taxon>Paractinoplanes</taxon>
    </lineage>
</organism>
<dbReference type="EMBL" id="BOQN01000006">
    <property type="protein sequence ID" value="GIM88739.1"/>
    <property type="molecule type" value="Genomic_DNA"/>
</dbReference>
<gene>
    <name evidence="1" type="ORF">Ato02nite_005320</name>
</gene>
<reference evidence="1 2" key="1">
    <citation type="submission" date="2021-03" db="EMBL/GenBank/DDBJ databases">
        <title>Whole genome shotgun sequence of Actinoplanes toevensis NBRC 105298.</title>
        <authorList>
            <person name="Komaki H."/>
            <person name="Tamura T."/>
        </authorList>
    </citation>
    <scope>NUCLEOTIDE SEQUENCE [LARGE SCALE GENOMIC DNA]</scope>
    <source>
        <strain evidence="1 2">NBRC 105298</strain>
    </source>
</reference>
<accession>A0A919T6P4</accession>
<name>A0A919T6P4_9ACTN</name>
<comment type="caution">
    <text evidence="1">The sequence shown here is derived from an EMBL/GenBank/DDBJ whole genome shotgun (WGS) entry which is preliminary data.</text>
</comment>
<keyword evidence="2" id="KW-1185">Reference proteome</keyword>
<sequence length="124" mass="12998">MTTFHFEVVVFQRSVPYLPSAPITSTEKKLGWSGTELATNVPGVRSATSSDVAWCMRSLPRNCTPLPMGWGSRSCSSGLTYHPAGMSQGTSWRGGGVVAYAATGAARAAPKRAATAAVTIFLTS</sequence>